<dbReference type="InterPro" id="IPR036661">
    <property type="entry name" value="Luciferase-like_sf"/>
</dbReference>
<protein>
    <submittedName>
        <fullName evidence="2">TIGR03620 family F420-dependent LLM class oxidoreductase</fullName>
    </submittedName>
</protein>
<reference evidence="3" key="1">
    <citation type="journal article" date="2019" name="Int. J. Syst. Evol. Microbiol.">
        <title>The Global Catalogue of Microorganisms (GCM) 10K type strain sequencing project: providing services to taxonomists for standard genome sequencing and annotation.</title>
        <authorList>
            <consortium name="The Broad Institute Genomics Platform"/>
            <consortium name="The Broad Institute Genome Sequencing Center for Infectious Disease"/>
            <person name="Wu L."/>
            <person name="Ma J."/>
        </authorList>
    </citation>
    <scope>NUCLEOTIDE SEQUENCE [LARGE SCALE GENOMIC DNA]</scope>
    <source>
        <strain evidence="3">JCM 17459</strain>
    </source>
</reference>
<dbReference type="Gene3D" id="3.20.20.30">
    <property type="entry name" value="Luciferase-like domain"/>
    <property type="match status" value="2"/>
</dbReference>
<dbReference type="RefSeq" id="WP_345042557.1">
    <property type="nucleotide sequence ID" value="NZ_BAABBA010000015.1"/>
</dbReference>
<evidence type="ECO:0000313" key="2">
    <source>
        <dbReference type="EMBL" id="GAA4288523.1"/>
    </source>
</evidence>
<dbReference type="EMBL" id="BAABBA010000015">
    <property type="protein sequence ID" value="GAA4288523.1"/>
    <property type="molecule type" value="Genomic_DNA"/>
</dbReference>
<organism evidence="2 3">
    <name type="scientific">Georgenia daeguensis</name>
    <dbReference type="NCBI Taxonomy" id="908355"/>
    <lineage>
        <taxon>Bacteria</taxon>
        <taxon>Bacillati</taxon>
        <taxon>Actinomycetota</taxon>
        <taxon>Actinomycetes</taxon>
        <taxon>Micrococcales</taxon>
        <taxon>Bogoriellaceae</taxon>
        <taxon>Georgenia</taxon>
    </lineage>
</organism>
<dbReference type="Pfam" id="PF00296">
    <property type="entry name" value="Bac_luciferase"/>
    <property type="match status" value="2"/>
</dbReference>
<keyword evidence="3" id="KW-1185">Reference proteome</keyword>
<accession>A0ABP8EXP7</accession>
<feature type="domain" description="Luciferase-like" evidence="1">
    <location>
        <begin position="17"/>
        <end position="102"/>
    </location>
</feature>
<evidence type="ECO:0000259" key="1">
    <source>
        <dbReference type="Pfam" id="PF00296"/>
    </source>
</evidence>
<dbReference type="InterPro" id="IPR011251">
    <property type="entry name" value="Luciferase-like_dom"/>
</dbReference>
<proteinExistence type="predicted"/>
<sequence>MSLDPARLGYGITGDLDADVVRGLAPAVERAGLRTLWVNHPARGDALATMAVAAGATTTLRIASGVLPVDHLPPGEIVRRVRELELPTDRVVLGVGASARPSPLTTVREAVRTLTDGLGVPVVVGALGPRMRRLAARESAGLLLNWLTPSAARGAVADKDRDVAGLGTDAAVALYVRCALGDRAHAVARREADRYAGIPSYAANFARLGFDALDAAVLADTAAELRARLTPYAEVLDETVVRAVTATGSLEEHLALVEAVAAGAPS</sequence>
<gene>
    <name evidence="2" type="ORF">GCM10022262_28830</name>
</gene>
<feature type="domain" description="Luciferase-like" evidence="1">
    <location>
        <begin position="117"/>
        <end position="261"/>
    </location>
</feature>
<name>A0ABP8EXP7_9MICO</name>
<comment type="caution">
    <text evidence="2">The sequence shown here is derived from an EMBL/GenBank/DDBJ whole genome shotgun (WGS) entry which is preliminary data.</text>
</comment>
<dbReference type="Proteomes" id="UP001499841">
    <property type="component" value="Unassembled WGS sequence"/>
</dbReference>
<evidence type="ECO:0000313" key="3">
    <source>
        <dbReference type="Proteomes" id="UP001499841"/>
    </source>
</evidence>
<dbReference type="SUPFAM" id="SSF51679">
    <property type="entry name" value="Bacterial luciferase-like"/>
    <property type="match status" value="1"/>
</dbReference>